<feature type="signal peptide" evidence="8">
    <location>
        <begin position="1"/>
        <end position="19"/>
    </location>
</feature>
<dbReference type="AlphaFoldDB" id="A0AAV9NZ70"/>
<dbReference type="PANTHER" id="PTHR47966">
    <property type="entry name" value="BETA-SITE APP-CLEAVING ENZYME, ISOFORM A-RELATED"/>
    <property type="match status" value="1"/>
</dbReference>
<evidence type="ECO:0000256" key="7">
    <source>
        <dbReference type="SAM" id="MobiDB-lite"/>
    </source>
</evidence>
<name>A0AAV9NZ70_9PEZI</name>
<feature type="domain" description="Peptidase A1" evidence="9">
    <location>
        <begin position="220"/>
        <end position="525"/>
    </location>
</feature>
<keyword evidence="3 6" id="KW-0064">Aspartyl protease</keyword>
<comment type="caution">
    <text evidence="10">The sequence shown here is derived from an EMBL/GenBank/DDBJ whole genome shotgun (WGS) entry which is preliminary data.</text>
</comment>
<dbReference type="EMBL" id="JAVRRT010000016">
    <property type="protein sequence ID" value="KAK5165398.1"/>
    <property type="molecule type" value="Genomic_DNA"/>
</dbReference>
<dbReference type="GeneID" id="89930259"/>
<dbReference type="RefSeq" id="XP_064655482.1">
    <property type="nucleotide sequence ID" value="XM_064806156.1"/>
</dbReference>
<proteinExistence type="inferred from homology"/>
<dbReference type="PANTHER" id="PTHR47966:SF1">
    <property type="entry name" value="ASPARTYL PROTEINASE"/>
    <property type="match status" value="1"/>
</dbReference>
<evidence type="ECO:0000256" key="6">
    <source>
        <dbReference type="RuleBase" id="RU000454"/>
    </source>
</evidence>
<dbReference type="GO" id="GO:0006508">
    <property type="term" value="P:proteolysis"/>
    <property type="evidence" value="ECO:0007669"/>
    <property type="project" value="UniProtKB-KW"/>
</dbReference>
<reference evidence="10 11" key="1">
    <citation type="submission" date="2023-08" db="EMBL/GenBank/DDBJ databases">
        <title>Black Yeasts Isolated from many extreme environments.</title>
        <authorList>
            <person name="Coleine C."/>
            <person name="Stajich J.E."/>
            <person name="Selbmann L."/>
        </authorList>
    </citation>
    <scope>NUCLEOTIDE SEQUENCE [LARGE SCALE GENOMIC DNA]</scope>
    <source>
        <strain evidence="10 11">CCFEE 5935</strain>
    </source>
</reference>
<sequence>MHRGLSLLLLAVTATWTVAAPTKPRAKHSFKAGAKGHKKCSGGQAMSRAYRKYGWDIIFQEPLSTFEDKWPSEGYSDQQSSASPWEVYTTLTIAPWEVAQPSSAAAGYGLPSSSSDAWFIIGSSSVPAFPSESVIVSGSPASASVIPSGQPSQPWPVSSIAASTSVPLPSQFGSSSMRPGPASSSSSVVSAPAPSSSSPSGSGSDDGEVSATPEDNEAAYISPVTIGGQKMNLDFDTGSADLWVFSSAMPQSESSGHAVFNPSKSSTFKKYGGGSWQIQYGDGSTAQGSVGFDVVNVGGVIAQRQAIELAEEVSTSFLEWEANDGLLGLAFSSINTVSPQPQKTWFENVMDDLEQPLFTADLEEDASGTYEFGTIDTSKYTGEISYAPVDNRDGFWAVESQTYTVGGNTHQCQTCSLTIADTGTSLLIWDNDVVETYYSQVQGAQLSSQGYQYPCSSTLPDFGVAIGDHTVTVKGADMTYMEAGQGICFGGIQPNEGNGVNIIGDVLLKQYFAVFDAGQMRFGVAAKA</sequence>
<feature type="compositionally biased region" description="Low complexity" evidence="7">
    <location>
        <begin position="173"/>
        <end position="203"/>
    </location>
</feature>
<dbReference type="FunFam" id="2.40.70.10:FF:000026">
    <property type="entry name" value="Endothiapepsin"/>
    <property type="match status" value="1"/>
</dbReference>
<evidence type="ECO:0000256" key="1">
    <source>
        <dbReference type="ARBA" id="ARBA00007447"/>
    </source>
</evidence>
<dbReference type="InterPro" id="IPR001969">
    <property type="entry name" value="Aspartic_peptidase_AS"/>
</dbReference>
<evidence type="ECO:0000256" key="8">
    <source>
        <dbReference type="SAM" id="SignalP"/>
    </source>
</evidence>
<feature type="active site" evidence="5">
    <location>
        <position position="421"/>
    </location>
</feature>
<keyword evidence="8" id="KW-0732">Signal</keyword>
<evidence type="ECO:0000256" key="4">
    <source>
        <dbReference type="ARBA" id="ARBA00022801"/>
    </source>
</evidence>
<keyword evidence="2 6" id="KW-0645">Protease</keyword>
<evidence type="ECO:0000256" key="2">
    <source>
        <dbReference type="ARBA" id="ARBA00022670"/>
    </source>
</evidence>
<keyword evidence="11" id="KW-1185">Reference proteome</keyword>
<feature type="active site" evidence="5">
    <location>
        <position position="236"/>
    </location>
</feature>
<dbReference type="Proteomes" id="UP001337655">
    <property type="component" value="Unassembled WGS sequence"/>
</dbReference>
<feature type="region of interest" description="Disordered" evidence="7">
    <location>
        <begin position="169"/>
        <end position="219"/>
    </location>
</feature>
<dbReference type="GO" id="GO:0004190">
    <property type="term" value="F:aspartic-type endopeptidase activity"/>
    <property type="evidence" value="ECO:0007669"/>
    <property type="project" value="UniProtKB-KW"/>
</dbReference>
<accession>A0AAV9NZ70</accession>
<evidence type="ECO:0000259" key="9">
    <source>
        <dbReference type="PROSITE" id="PS51767"/>
    </source>
</evidence>
<evidence type="ECO:0000256" key="5">
    <source>
        <dbReference type="PIRSR" id="PIRSR601461-1"/>
    </source>
</evidence>
<evidence type="ECO:0000256" key="3">
    <source>
        <dbReference type="ARBA" id="ARBA00022750"/>
    </source>
</evidence>
<dbReference type="InterPro" id="IPR001461">
    <property type="entry name" value="Aspartic_peptidase_A1"/>
</dbReference>
<organism evidence="10 11">
    <name type="scientific">Saxophila tyrrhenica</name>
    <dbReference type="NCBI Taxonomy" id="1690608"/>
    <lineage>
        <taxon>Eukaryota</taxon>
        <taxon>Fungi</taxon>
        <taxon>Dikarya</taxon>
        <taxon>Ascomycota</taxon>
        <taxon>Pezizomycotina</taxon>
        <taxon>Dothideomycetes</taxon>
        <taxon>Dothideomycetidae</taxon>
        <taxon>Mycosphaerellales</taxon>
        <taxon>Extremaceae</taxon>
        <taxon>Saxophila</taxon>
    </lineage>
</organism>
<dbReference type="Gene3D" id="2.40.70.10">
    <property type="entry name" value="Acid Proteases"/>
    <property type="match status" value="2"/>
</dbReference>
<dbReference type="PROSITE" id="PS51767">
    <property type="entry name" value="PEPTIDASE_A1"/>
    <property type="match status" value="1"/>
</dbReference>
<dbReference type="InterPro" id="IPR034163">
    <property type="entry name" value="Aspergillopepsin-like_cat_dom"/>
</dbReference>
<dbReference type="InterPro" id="IPR021109">
    <property type="entry name" value="Peptidase_aspartic_dom_sf"/>
</dbReference>
<evidence type="ECO:0000313" key="11">
    <source>
        <dbReference type="Proteomes" id="UP001337655"/>
    </source>
</evidence>
<comment type="similarity">
    <text evidence="1 6">Belongs to the peptidase A1 family.</text>
</comment>
<dbReference type="PROSITE" id="PS00141">
    <property type="entry name" value="ASP_PROTEASE"/>
    <property type="match status" value="1"/>
</dbReference>
<dbReference type="PRINTS" id="PR00792">
    <property type="entry name" value="PEPSIN"/>
</dbReference>
<gene>
    <name evidence="10" type="ORF">LTR77_008927</name>
</gene>
<dbReference type="Pfam" id="PF00026">
    <property type="entry name" value="Asp"/>
    <property type="match status" value="1"/>
</dbReference>
<protein>
    <recommendedName>
        <fullName evidence="9">Peptidase A1 domain-containing protein</fullName>
    </recommendedName>
</protein>
<dbReference type="CDD" id="cd06097">
    <property type="entry name" value="Aspergillopepsin_like"/>
    <property type="match status" value="1"/>
</dbReference>
<feature type="chain" id="PRO_5043754240" description="Peptidase A1 domain-containing protein" evidence="8">
    <location>
        <begin position="20"/>
        <end position="528"/>
    </location>
</feature>
<dbReference type="InterPro" id="IPR033121">
    <property type="entry name" value="PEPTIDASE_A1"/>
</dbReference>
<keyword evidence="4 6" id="KW-0378">Hydrolase</keyword>
<dbReference type="SUPFAM" id="SSF50630">
    <property type="entry name" value="Acid proteases"/>
    <property type="match status" value="1"/>
</dbReference>
<evidence type="ECO:0000313" key="10">
    <source>
        <dbReference type="EMBL" id="KAK5165398.1"/>
    </source>
</evidence>